<name>F0NYX2_WEEVC</name>
<keyword evidence="1 2" id="KW-0732">Signal</keyword>
<proteinExistence type="predicted"/>
<dbReference type="KEGG" id="wvi:Weevi_0455"/>
<dbReference type="Proteomes" id="UP000008641">
    <property type="component" value="Chromosome"/>
</dbReference>
<dbReference type="Gene3D" id="2.60.40.10">
    <property type="entry name" value="Immunoglobulins"/>
    <property type="match status" value="1"/>
</dbReference>
<dbReference type="InterPro" id="IPR026444">
    <property type="entry name" value="Secre_tail"/>
</dbReference>
<protein>
    <recommendedName>
        <fullName evidence="3">Secretion system C-terminal sorting domain-containing protein</fullName>
    </recommendedName>
</protein>
<accession>F0NYX2</accession>
<dbReference type="Pfam" id="PF11551">
    <property type="entry name" value="Omp28"/>
    <property type="match status" value="1"/>
</dbReference>
<feature type="chain" id="PRO_5003257826" description="Secretion system C-terminal sorting domain-containing protein" evidence="2">
    <location>
        <begin position="21"/>
        <end position="557"/>
    </location>
</feature>
<organism evidence="4 5">
    <name type="scientific">Weeksella virosa (strain ATCC 43766 / DSM 16922 / JCM 21250 / CCUG 30538 / CDC 9751 / IAM 14551 / NBRC 16016 / NCTC 11634 / CL345/78)</name>
    <dbReference type="NCBI Taxonomy" id="865938"/>
    <lineage>
        <taxon>Bacteria</taxon>
        <taxon>Pseudomonadati</taxon>
        <taxon>Bacteroidota</taxon>
        <taxon>Flavobacteriia</taxon>
        <taxon>Flavobacteriales</taxon>
        <taxon>Weeksellaceae</taxon>
        <taxon>Weeksella</taxon>
    </lineage>
</organism>
<evidence type="ECO:0000256" key="2">
    <source>
        <dbReference type="SAM" id="SignalP"/>
    </source>
</evidence>
<evidence type="ECO:0000259" key="3">
    <source>
        <dbReference type="Pfam" id="PF18962"/>
    </source>
</evidence>
<feature type="signal peptide" evidence="2">
    <location>
        <begin position="1"/>
        <end position="20"/>
    </location>
</feature>
<dbReference type="eggNOG" id="COG0265">
    <property type="taxonomic scope" value="Bacteria"/>
</dbReference>
<dbReference type="Pfam" id="PF18962">
    <property type="entry name" value="Por_Secre_tail"/>
    <property type="match status" value="1"/>
</dbReference>
<sequence>MKKKFTNYLVAFLLPVAAFGQTIVSTTAENKKVVLEEFTGVKCGYCPDGHAIAKAIQEANPGKVFLINIHQGGYANATPDFRTPYGNAIANQSGLNGYPSGTVNRHVFTNPAPMTAGGTALSRGGWTSASNQILSQPSYVNLGMEASLNVSTRELVVHVEAYYTGDSPVSTNKLNIAVLQNNTKGPQAGGGQGSNYIHMHRLIDLITGQWGEEITTTKAGSFVDRTFTVTLPEAHNNVPIVPDDIELVAFIAEGNQEIMTGAGTIPDFTGIAKANEIEVNSIETILPNCLGKINPVIGIKNNGQNTLTSLPITYKINGETHTYTWTGELKALNRTTIELPETPFTVIDNNSVEIILPDDEDNSNNTISTSFLKAKESSNSLTLTLSTDQYGIETSWKILNSAGTVVYEGKNYGNNQTYTIPIELEGVDCFQFQLIDSYGDGGKSVKLVDHNGVVLYQTIGNYGKGATVNFSTDGTMSTTEFGKNGLEVYPNPSTGIVHVELKTKSQIEVMDMAGRKLYTKDHNSGKATLDLSGFGKGTYVVKINDGTSISTRKVIIK</sequence>
<reference evidence="5" key="2">
    <citation type="journal article" date="2011" name="Stand. Genomic Sci.">
        <title>Complete genome sequence of Weeksella virosa type strain (9751T).</title>
        <authorList>
            <person name="Lang E."/>
            <person name="Teshima H."/>
            <person name="Lucas S."/>
            <person name="Lapidus A."/>
            <person name="Hammon N."/>
            <person name="Deshpande S."/>
            <person name="Nolan M."/>
            <person name="Cheng J."/>
            <person name="Pitluck S."/>
            <person name="Liolios K."/>
            <person name="Pagani I."/>
            <person name="Mikhailova N."/>
            <person name="Ivanova N."/>
            <person name="Mavromatis K."/>
            <person name="Pati A."/>
            <person name="Tapia R."/>
            <person name="Han C."/>
            <person name="Goodwin L."/>
            <person name="Chen A."/>
            <person name="Palaniappan K."/>
            <person name="Land M."/>
            <person name="Hauser L."/>
            <person name="Chang Y."/>
            <person name="Jeffries C."/>
            <person name="Brambilla E."/>
            <person name="Kopitz M."/>
            <person name="Rohde M."/>
            <person name="Goker M."/>
            <person name="Tindall B."/>
            <person name="Detter J."/>
            <person name="Woyke T."/>
            <person name="Bristow J."/>
            <person name="Eisen J."/>
            <person name="Markowitz V."/>
            <person name="Hugenholtz P."/>
            <person name="Klenk H."/>
            <person name="Kyrpides N."/>
        </authorList>
    </citation>
    <scope>NUCLEOTIDE SEQUENCE [LARGE SCALE GENOMIC DNA]</scope>
    <source>
        <strain evidence="5">ATCC 43766 / DSM 16922 / JCM 21250 / NBRC 16016 / NCTC 11634 / CL345/78</strain>
    </source>
</reference>
<dbReference type="InterPro" id="IPR013783">
    <property type="entry name" value="Ig-like_fold"/>
</dbReference>
<dbReference type="InterPro" id="IPR036249">
    <property type="entry name" value="Thioredoxin-like_sf"/>
</dbReference>
<dbReference type="AlphaFoldDB" id="F0NYX2"/>
<dbReference type="HOGENOM" id="CLU_489101_0_0_10"/>
<evidence type="ECO:0000313" key="5">
    <source>
        <dbReference type="Proteomes" id="UP000008641"/>
    </source>
</evidence>
<reference evidence="4 5" key="1">
    <citation type="journal article" date="2011" name="Stand. Genomic Sci.">
        <title>Complete genome sequence of Weeksella virosa type strain (9751).</title>
        <authorList>
            <person name="Lang E."/>
            <person name="Teshima H."/>
            <person name="Lucas S."/>
            <person name="Lapidus A."/>
            <person name="Hammon N."/>
            <person name="Deshpande S."/>
            <person name="Nolan M."/>
            <person name="Cheng J.F."/>
            <person name="Pitluck S."/>
            <person name="Liolios K."/>
            <person name="Pagani I."/>
            <person name="Mikhailova N."/>
            <person name="Ivanova N."/>
            <person name="Mavromatis K."/>
            <person name="Pati A."/>
            <person name="Tapia R."/>
            <person name="Han C."/>
            <person name="Goodwin L."/>
            <person name="Chen A."/>
            <person name="Palaniappan K."/>
            <person name="Land M."/>
            <person name="Hauser L."/>
            <person name="Chang Y.J."/>
            <person name="Jeffries C.D."/>
            <person name="Brambilla E.M."/>
            <person name="Kopitz M."/>
            <person name="Rohde M."/>
            <person name="Goker M."/>
            <person name="Tindall B.J."/>
            <person name="Detter J.C."/>
            <person name="Woyke T."/>
            <person name="Bristow J."/>
            <person name="Eisen J.A."/>
            <person name="Markowitz V."/>
            <person name="Hugenholtz P."/>
            <person name="Klenk H.P."/>
            <person name="Kyrpides N.C."/>
        </authorList>
    </citation>
    <scope>NUCLEOTIDE SEQUENCE [LARGE SCALE GENOMIC DNA]</scope>
    <source>
        <strain evidence="5">ATCC 43766 / DSM 16922 / JCM 21250 / NBRC 16016 / NCTC 11634 / CL345/78</strain>
    </source>
</reference>
<evidence type="ECO:0000313" key="4">
    <source>
        <dbReference type="EMBL" id="ADX67174.1"/>
    </source>
</evidence>
<keyword evidence="5" id="KW-1185">Reference proteome</keyword>
<dbReference type="RefSeq" id="WP_013597566.1">
    <property type="nucleotide sequence ID" value="NC_015144.1"/>
</dbReference>
<gene>
    <name evidence="4" type="ordered locus">Weevi_0455</name>
</gene>
<feature type="domain" description="Secretion system C-terminal sorting" evidence="3">
    <location>
        <begin position="488"/>
        <end position="556"/>
    </location>
</feature>
<dbReference type="STRING" id="865938.Weevi_0455"/>
<dbReference type="SUPFAM" id="SSF52833">
    <property type="entry name" value="Thioredoxin-like"/>
    <property type="match status" value="1"/>
</dbReference>
<dbReference type="EMBL" id="CP002455">
    <property type="protein sequence ID" value="ADX67174.1"/>
    <property type="molecule type" value="Genomic_DNA"/>
</dbReference>
<dbReference type="NCBIfam" id="TIGR04183">
    <property type="entry name" value="Por_Secre_tail"/>
    <property type="match status" value="1"/>
</dbReference>
<evidence type="ECO:0000256" key="1">
    <source>
        <dbReference type="ARBA" id="ARBA00022729"/>
    </source>
</evidence>
<dbReference type="OrthoDB" id="6278496at2"/>
<dbReference type="InterPro" id="IPR021615">
    <property type="entry name" value="Omp28"/>
</dbReference>